<accession>A0A2Z2MD39</accession>
<keyword evidence="3" id="KW-0540">Nuclease</keyword>
<evidence type="ECO:0000313" key="7">
    <source>
        <dbReference type="Proteomes" id="UP000250179"/>
    </source>
</evidence>
<evidence type="ECO:0000256" key="4">
    <source>
        <dbReference type="ARBA" id="ARBA00022741"/>
    </source>
</evidence>
<dbReference type="InterPro" id="IPR051813">
    <property type="entry name" value="HepT_RNase_toxin"/>
</dbReference>
<dbReference type="PANTHER" id="PTHR34139">
    <property type="entry name" value="UPF0331 PROTEIN MJ0127"/>
    <property type="match status" value="1"/>
</dbReference>
<evidence type="ECO:0000256" key="1">
    <source>
        <dbReference type="ARBA" id="ARBA00022553"/>
    </source>
</evidence>
<dbReference type="GO" id="GO:0000166">
    <property type="term" value="F:nucleotide binding"/>
    <property type="evidence" value="ECO:0007669"/>
    <property type="project" value="UniProtKB-KW"/>
</dbReference>
<dbReference type="PANTHER" id="PTHR34139:SF1">
    <property type="entry name" value="RNASE MJ1380-RELATED"/>
    <property type="match status" value="1"/>
</dbReference>
<evidence type="ECO:0000256" key="5">
    <source>
        <dbReference type="ARBA" id="ARBA00022801"/>
    </source>
</evidence>
<keyword evidence="5" id="KW-0378">Hydrolase</keyword>
<evidence type="ECO:0000256" key="2">
    <source>
        <dbReference type="ARBA" id="ARBA00022649"/>
    </source>
</evidence>
<dbReference type="GO" id="GO:0110001">
    <property type="term" value="C:toxin-antitoxin complex"/>
    <property type="evidence" value="ECO:0007669"/>
    <property type="project" value="InterPro"/>
</dbReference>
<dbReference type="InterPro" id="IPR008201">
    <property type="entry name" value="HepT-like"/>
</dbReference>
<organism evidence="6 7">
    <name type="scientific">Thermococcus profundus</name>
    <dbReference type="NCBI Taxonomy" id="49899"/>
    <lineage>
        <taxon>Archaea</taxon>
        <taxon>Methanobacteriati</taxon>
        <taxon>Methanobacteriota</taxon>
        <taxon>Thermococci</taxon>
        <taxon>Thermococcales</taxon>
        <taxon>Thermococcaceae</taxon>
        <taxon>Thermococcus</taxon>
    </lineage>
</organism>
<dbReference type="GO" id="GO:0004540">
    <property type="term" value="F:RNA nuclease activity"/>
    <property type="evidence" value="ECO:0007669"/>
    <property type="project" value="InterPro"/>
</dbReference>
<dbReference type="EMBL" id="CP014862">
    <property type="protein sequence ID" value="ASJ02525.1"/>
    <property type="molecule type" value="Genomic_DNA"/>
</dbReference>
<protein>
    <recommendedName>
        <fullName evidence="8">DUF86 domain-containing protein</fullName>
    </recommendedName>
</protein>
<keyword evidence="2" id="KW-1277">Toxin-antitoxin system</keyword>
<evidence type="ECO:0000313" key="6">
    <source>
        <dbReference type="EMBL" id="ASJ02525.1"/>
    </source>
</evidence>
<dbReference type="OrthoDB" id="318716at2157"/>
<keyword evidence="7" id="KW-1185">Reference proteome</keyword>
<dbReference type="RefSeq" id="WP_088857786.1">
    <property type="nucleotide sequence ID" value="NZ_CP014862.1"/>
</dbReference>
<reference evidence="6 7" key="1">
    <citation type="submission" date="2016-03" db="EMBL/GenBank/DDBJ databases">
        <title>Complete genome sequence of Thermococcus profundus strain DT5432.</title>
        <authorList>
            <person name="Oger P.M."/>
        </authorList>
    </citation>
    <scope>NUCLEOTIDE SEQUENCE [LARGE SCALE GENOMIC DNA]</scope>
    <source>
        <strain evidence="6 7">DT 5432</strain>
    </source>
</reference>
<gene>
    <name evidence="6" type="ORF">A3L09_04275</name>
</gene>
<dbReference type="Proteomes" id="UP000250179">
    <property type="component" value="Chromosome"/>
</dbReference>
<dbReference type="GO" id="GO:0016787">
    <property type="term" value="F:hydrolase activity"/>
    <property type="evidence" value="ECO:0007669"/>
    <property type="project" value="UniProtKB-KW"/>
</dbReference>
<name>A0A2Z2MD39_THEPR</name>
<evidence type="ECO:0000256" key="3">
    <source>
        <dbReference type="ARBA" id="ARBA00022722"/>
    </source>
</evidence>
<keyword evidence="4" id="KW-0547">Nucleotide-binding</keyword>
<dbReference type="AlphaFoldDB" id="A0A2Z2MD39"/>
<keyword evidence="1" id="KW-0597">Phosphoprotein</keyword>
<dbReference type="KEGG" id="tprf:A3L09_04275"/>
<dbReference type="Pfam" id="PF01934">
    <property type="entry name" value="HepT-like"/>
    <property type="match status" value="1"/>
</dbReference>
<sequence>MRDPLLYVEEVPEAIEKIQRYTEGMAYEDFIEDEKTVDAVLRNLEIIGEAAKNLPSEFKEKHPEVPWREIAGMKDRLIHAYFGVDLSIVWYTLQNDLPQLEDALKRLLEGQR</sequence>
<proteinExistence type="predicted"/>
<evidence type="ECO:0008006" key="8">
    <source>
        <dbReference type="Google" id="ProtNLM"/>
    </source>
</evidence>
<dbReference type="GeneID" id="33319602"/>